<evidence type="ECO:0000313" key="6">
    <source>
        <dbReference type="EMBL" id="KAL3392970.1"/>
    </source>
</evidence>
<dbReference type="AlphaFoldDB" id="A0ABD2WJV2"/>
<organism evidence="6 7">
    <name type="scientific">Trichogramma kaykai</name>
    <dbReference type="NCBI Taxonomy" id="54128"/>
    <lineage>
        <taxon>Eukaryota</taxon>
        <taxon>Metazoa</taxon>
        <taxon>Ecdysozoa</taxon>
        <taxon>Arthropoda</taxon>
        <taxon>Hexapoda</taxon>
        <taxon>Insecta</taxon>
        <taxon>Pterygota</taxon>
        <taxon>Neoptera</taxon>
        <taxon>Endopterygota</taxon>
        <taxon>Hymenoptera</taxon>
        <taxon>Apocrita</taxon>
        <taxon>Proctotrupomorpha</taxon>
        <taxon>Chalcidoidea</taxon>
        <taxon>Trichogrammatidae</taxon>
        <taxon>Trichogramma</taxon>
    </lineage>
</organism>
<dbReference type="InterPro" id="IPR000408">
    <property type="entry name" value="Reg_chr_condens"/>
</dbReference>
<dbReference type="EMBL" id="JBJJXI010000101">
    <property type="protein sequence ID" value="KAL3392970.1"/>
    <property type="molecule type" value="Genomic_DNA"/>
</dbReference>
<feature type="repeat" description="RCC1" evidence="3">
    <location>
        <begin position="223"/>
        <end position="287"/>
    </location>
</feature>
<keyword evidence="1" id="KW-0344">Guanine-nucleotide releasing factor</keyword>
<sequence length="456" mass="49101">MYNLVLVPPKKTIAAMKRPAPVSQDEHDDKPAVKKTRGRPAKSEKKNGVIEVDESQARVILREITTGGKVLTCGQGDVGQLGLGEDIMEKTRFAAVPNHTNIVAIAAGGMHNVCLTKDGKVITFGCNDEGALGRATTEEGSETVPGFVDLPASVIQVTAGDSHSAALLEDGRVFVWGSFRDSHGTMGLLTKNNERIPVEISAKKKFIKIASGADHLVLLDSAKQVFTCGCGEQGQLGRLPERKTDRHSRQGVNQLLTPGQVYFKINKHVEVENIWAGTYATFIKDSHNGDIYVFGLNNYSQIGLKGVDKQYHPKISQVLSNKNWTQICSAQHHTIALDDQGKVYVLGRKEYGRLGLGPVEEDATNPTIVPSLEQVKCIDIAVGSAQSFAVTEAGKLYAWGMGTSGQLGTGEEEDVDTPTLIESKQLKDLKIVRVSGGGQHTIVLGLPNTANGETVK</sequence>
<feature type="repeat" description="RCC1" evidence="3">
    <location>
        <begin position="394"/>
        <end position="447"/>
    </location>
</feature>
<dbReference type="Gene3D" id="2.130.10.30">
    <property type="entry name" value="Regulator of chromosome condensation 1/beta-lactamase-inhibitor protein II"/>
    <property type="match status" value="1"/>
</dbReference>
<dbReference type="Proteomes" id="UP001627154">
    <property type="component" value="Unassembled WGS sequence"/>
</dbReference>
<evidence type="ECO:0000256" key="1">
    <source>
        <dbReference type="ARBA" id="ARBA00022658"/>
    </source>
</evidence>
<feature type="repeat" description="RCC1" evidence="3">
    <location>
        <begin position="119"/>
        <end position="170"/>
    </location>
</feature>
<evidence type="ECO:0000313" key="7">
    <source>
        <dbReference type="Proteomes" id="UP001627154"/>
    </source>
</evidence>
<evidence type="ECO:0000256" key="2">
    <source>
        <dbReference type="ARBA" id="ARBA00022737"/>
    </source>
</evidence>
<dbReference type="PROSITE" id="PS00626">
    <property type="entry name" value="RCC1_2"/>
    <property type="match status" value="2"/>
</dbReference>
<dbReference type="PRINTS" id="PR00633">
    <property type="entry name" value="RCCNDNSATION"/>
</dbReference>
<feature type="repeat" description="RCC1" evidence="3">
    <location>
        <begin position="289"/>
        <end position="340"/>
    </location>
</feature>
<gene>
    <name evidence="6" type="ORF">TKK_012662</name>
</gene>
<accession>A0ABD2WJV2</accession>
<dbReference type="InterPro" id="IPR058923">
    <property type="entry name" value="RCC1-like_dom"/>
</dbReference>
<keyword evidence="7" id="KW-1185">Reference proteome</keyword>
<evidence type="ECO:0000256" key="3">
    <source>
        <dbReference type="PROSITE-ProRule" id="PRU00235"/>
    </source>
</evidence>
<feature type="repeat" description="RCC1" evidence="3">
    <location>
        <begin position="341"/>
        <end position="393"/>
    </location>
</feature>
<evidence type="ECO:0000256" key="4">
    <source>
        <dbReference type="SAM" id="MobiDB-lite"/>
    </source>
</evidence>
<feature type="domain" description="RCC1-like" evidence="5">
    <location>
        <begin position="69"/>
        <end position="443"/>
    </location>
</feature>
<dbReference type="SUPFAM" id="SSF50985">
    <property type="entry name" value="RCC1/BLIP-II"/>
    <property type="match status" value="1"/>
</dbReference>
<dbReference type="InterPro" id="IPR009091">
    <property type="entry name" value="RCC1/BLIP-II"/>
</dbReference>
<feature type="repeat" description="RCC1" evidence="3">
    <location>
        <begin position="68"/>
        <end position="118"/>
    </location>
</feature>
<dbReference type="PANTHER" id="PTHR45982">
    <property type="entry name" value="REGULATOR OF CHROMOSOME CONDENSATION"/>
    <property type="match status" value="1"/>
</dbReference>
<feature type="repeat" description="RCC1" evidence="3">
    <location>
        <begin position="171"/>
        <end position="222"/>
    </location>
</feature>
<name>A0ABD2WJV2_9HYME</name>
<keyword evidence="2" id="KW-0677">Repeat</keyword>
<reference evidence="6 7" key="1">
    <citation type="journal article" date="2024" name="bioRxiv">
        <title>A reference genome for Trichogramma kaykai: A tiny desert-dwelling parasitoid wasp with competing sex-ratio distorters.</title>
        <authorList>
            <person name="Culotta J."/>
            <person name="Lindsey A.R."/>
        </authorList>
    </citation>
    <scope>NUCLEOTIDE SEQUENCE [LARGE SCALE GENOMIC DNA]</scope>
    <source>
        <strain evidence="6 7">KSX58</strain>
    </source>
</reference>
<proteinExistence type="predicted"/>
<feature type="region of interest" description="Disordered" evidence="4">
    <location>
        <begin position="16"/>
        <end position="47"/>
    </location>
</feature>
<comment type="caution">
    <text evidence="6">The sequence shown here is derived from an EMBL/GenBank/DDBJ whole genome shotgun (WGS) entry which is preliminary data.</text>
</comment>
<dbReference type="Pfam" id="PF25390">
    <property type="entry name" value="WD40_RLD"/>
    <property type="match status" value="1"/>
</dbReference>
<dbReference type="PROSITE" id="PS00625">
    <property type="entry name" value="RCC1_1"/>
    <property type="match status" value="1"/>
</dbReference>
<protein>
    <recommendedName>
        <fullName evidence="5">RCC1-like domain-containing protein</fullName>
    </recommendedName>
</protein>
<dbReference type="PROSITE" id="PS50012">
    <property type="entry name" value="RCC1_3"/>
    <property type="match status" value="7"/>
</dbReference>
<dbReference type="PANTHER" id="PTHR45982:SF1">
    <property type="entry name" value="REGULATOR OF CHROMOSOME CONDENSATION"/>
    <property type="match status" value="1"/>
</dbReference>
<dbReference type="InterPro" id="IPR051553">
    <property type="entry name" value="Ran_GTPase-activating"/>
</dbReference>
<evidence type="ECO:0000259" key="5">
    <source>
        <dbReference type="Pfam" id="PF25390"/>
    </source>
</evidence>